<gene>
    <name evidence="1" type="ORF">DBRI00130_LOCUS34706</name>
</gene>
<accession>A0A6V2M3V7</accession>
<sequence>MVKTNLLGHHHLDKFFVVDLTISINIGLADHLINLLISELFPKVGHDVTQFGSRDEAISVLVENLEGLKNFLLTVCVLHLASHHCQKLGEVNGSISIRVDLRCAIGK</sequence>
<dbReference type="AlphaFoldDB" id="A0A6V2M3V7"/>
<organism evidence="1">
    <name type="scientific">Ditylum brightwellii</name>
    <dbReference type="NCBI Taxonomy" id="49249"/>
    <lineage>
        <taxon>Eukaryota</taxon>
        <taxon>Sar</taxon>
        <taxon>Stramenopiles</taxon>
        <taxon>Ochrophyta</taxon>
        <taxon>Bacillariophyta</taxon>
        <taxon>Mediophyceae</taxon>
        <taxon>Lithodesmiophycidae</taxon>
        <taxon>Lithodesmiales</taxon>
        <taxon>Lithodesmiaceae</taxon>
        <taxon>Ditylum</taxon>
    </lineage>
</organism>
<evidence type="ECO:0000313" key="1">
    <source>
        <dbReference type="EMBL" id="CAE4644686.1"/>
    </source>
</evidence>
<dbReference type="EMBL" id="HBNS01044825">
    <property type="protein sequence ID" value="CAE4644686.1"/>
    <property type="molecule type" value="Transcribed_RNA"/>
</dbReference>
<name>A0A6V2M3V7_9STRA</name>
<reference evidence="1" key="1">
    <citation type="submission" date="2021-01" db="EMBL/GenBank/DDBJ databases">
        <authorList>
            <person name="Corre E."/>
            <person name="Pelletier E."/>
            <person name="Niang G."/>
            <person name="Scheremetjew M."/>
            <person name="Finn R."/>
            <person name="Kale V."/>
            <person name="Holt S."/>
            <person name="Cochrane G."/>
            <person name="Meng A."/>
            <person name="Brown T."/>
            <person name="Cohen L."/>
        </authorList>
    </citation>
    <scope>NUCLEOTIDE SEQUENCE</scope>
    <source>
        <strain evidence="1">GSO104</strain>
    </source>
</reference>
<proteinExistence type="predicted"/>
<protein>
    <submittedName>
        <fullName evidence="1">Uncharacterized protein</fullName>
    </submittedName>
</protein>